<dbReference type="InterPro" id="IPR002401">
    <property type="entry name" value="Cyt_P450_E_grp-I"/>
</dbReference>
<keyword evidence="14" id="KW-1185">Reference proteome</keyword>
<dbReference type="KEGG" id="obr:102701987"/>
<dbReference type="GO" id="GO:0006629">
    <property type="term" value="P:lipid metabolic process"/>
    <property type="evidence" value="ECO:0007669"/>
    <property type="project" value="UniProtKB-ARBA"/>
</dbReference>
<dbReference type="Proteomes" id="UP000006038">
    <property type="component" value="Chromosome 3"/>
</dbReference>
<proteinExistence type="inferred from homology"/>
<dbReference type="GO" id="GO:0020037">
    <property type="term" value="F:heme binding"/>
    <property type="evidence" value="ECO:0007669"/>
    <property type="project" value="InterPro"/>
</dbReference>
<comment type="similarity">
    <text evidence="2 12">Belongs to the cytochrome P450 family.</text>
</comment>
<dbReference type="CDD" id="cd20641">
    <property type="entry name" value="CYP709"/>
    <property type="match status" value="1"/>
</dbReference>
<dbReference type="GO" id="GO:0016020">
    <property type="term" value="C:membrane"/>
    <property type="evidence" value="ECO:0007669"/>
    <property type="project" value="UniProtKB-SubCell"/>
</dbReference>
<protein>
    <recommendedName>
        <fullName evidence="15">Cytochrome P450</fullName>
    </recommendedName>
</protein>
<evidence type="ECO:0000256" key="8">
    <source>
        <dbReference type="ARBA" id="ARBA00023004"/>
    </source>
</evidence>
<dbReference type="GO" id="GO:0005506">
    <property type="term" value="F:iron ion binding"/>
    <property type="evidence" value="ECO:0007669"/>
    <property type="project" value="InterPro"/>
</dbReference>
<dbReference type="InterPro" id="IPR036396">
    <property type="entry name" value="Cyt_P450_sf"/>
</dbReference>
<evidence type="ECO:0000256" key="5">
    <source>
        <dbReference type="ARBA" id="ARBA00022723"/>
    </source>
</evidence>
<comment type="cofactor">
    <cofactor evidence="11">
        <name>heme</name>
        <dbReference type="ChEBI" id="CHEBI:30413"/>
    </cofactor>
</comment>
<dbReference type="GO" id="GO:0016705">
    <property type="term" value="F:oxidoreductase activity, acting on paired donors, with incorporation or reduction of molecular oxygen"/>
    <property type="evidence" value="ECO:0007669"/>
    <property type="project" value="InterPro"/>
</dbReference>
<reference evidence="13" key="2">
    <citation type="submission" date="2013-04" db="UniProtKB">
        <authorList>
            <consortium name="EnsemblPlants"/>
        </authorList>
    </citation>
    <scope>IDENTIFICATION</scope>
</reference>
<keyword evidence="10" id="KW-0472">Membrane</keyword>
<evidence type="ECO:0000256" key="10">
    <source>
        <dbReference type="ARBA" id="ARBA00023136"/>
    </source>
</evidence>
<dbReference type="Gene3D" id="1.10.630.10">
    <property type="entry name" value="Cytochrome P450"/>
    <property type="match status" value="1"/>
</dbReference>
<keyword evidence="5 11" id="KW-0479">Metal-binding</keyword>
<dbReference type="PRINTS" id="PR00385">
    <property type="entry name" value="P450"/>
</dbReference>
<evidence type="ECO:0000256" key="2">
    <source>
        <dbReference type="ARBA" id="ARBA00010617"/>
    </source>
</evidence>
<comment type="subcellular location">
    <subcellularLocation>
        <location evidence="1">Membrane</location>
    </subcellularLocation>
</comment>
<dbReference type="AlphaFoldDB" id="J3LP48"/>
<dbReference type="eggNOG" id="KOG0157">
    <property type="taxonomic scope" value="Eukaryota"/>
</dbReference>
<dbReference type="GO" id="GO:0004497">
    <property type="term" value="F:monooxygenase activity"/>
    <property type="evidence" value="ECO:0007669"/>
    <property type="project" value="UniProtKB-KW"/>
</dbReference>
<dbReference type="InterPro" id="IPR001128">
    <property type="entry name" value="Cyt_P450"/>
</dbReference>
<evidence type="ECO:0000256" key="6">
    <source>
        <dbReference type="ARBA" id="ARBA00022989"/>
    </source>
</evidence>
<accession>J3LP48</accession>
<evidence type="ECO:0000256" key="11">
    <source>
        <dbReference type="PIRSR" id="PIRSR602401-1"/>
    </source>
</evidence>
<evidence type="ECO:0000313" key="13">
    <source>
        <dbReference type="EnsemblPlants" id="OB03G28240.1"/>
    </source>
</evidence>
<dbReference type="PANTHER" id="PTHR24282:SF135">
    <property type="entry name" value="CYTOCHROME P450 709B2"/>
    <property type="match status" value="1"/>
</dbReference>
<dbReference type="OrthoDB" id="634536at2759"/>
<feature type="binding site" description="axial binding residue" evidence="11">
    <location>
        <position position="467"/>
    </location>
    <ligand>
        <name>heme</name>
        <dbReference type="ChEBI" id="CHEBI:30413"/>
    </ligand>
    <ligandPart>
        <name>Fe</name>
        <dbReference type="ChEBI" id="CHEBI:18248"/>
    </ligandPart>
</feature>
<evidence type="ECO:0000256" key="4">
    <source>
        <dbReference type="ARBA" id="ARBA00022692"/>
    </source>
</evidence>
<keyword evidence="4" id="KW-0812">Transmembrane</keyword>
<dbReference type="STRING" id="4533.J3LP48"/>
<keyword evidence="7 12" id="KW-0560">Oxidoreductase</keyword>
<dbReference type="Gramene" id="OB03G28240.1">
    <property type="protein sequence ID" value="OB03G28240.1"/>
    <property type="gene ID" value="OB03G28240"/>
</dbReference>
<evidence type="ECO:0000256" key="12">
    <source>
        <dbReference type="RuleBase" id="RU000461"/>
    </source>
</evidence>
<evidence type="ECO:0000256" key="1">
    <source>
        <dbReference type="ARBA" id="ARBA00004370"/>
    </source>
</evidence>
<dbReference type="HOGENOM" id="CLU_001570_5_0_1"/>
<dbReference type="OMA" id="CEEPHWL"/>
<evidence type="ECO:0000313" key="14">
    <source>
        <dbReference type="Proteomes" id="UP000006038"/>
    </source>
</evidence>
<gene>
    <name evidence="13" type="primary">LOC102701987</name>
</gene>
<evidence type="ECO:0000256" key="3">
    <source>
        <dbReference type="ARBA" id="ARBA00022617"/>
    </source>
</evidence>
<dbReference type="PANTHER" id="PTHR24282">
    <property type="entry name" value="CYTOCHROME P450 FAMILY MEMBER"/>
    <property type="match status" value="1"/>
</dbReference>
<evidence type="ECO:0008006" key="15">
    <source>
        <dbReference type="Google" id="ProtNLM"/>
    </source>
</evidence>
<organism evidence="13">
    <name type="scientific">Oryza brachyantha</name>
    <name type="common">malo sina</name>
    <dbReference type="NCBI Taxonomy" id="4533"/>
    <lineage>
        <taxon>Eukaryota</taxon>
        <taxon>Viridiplantae</taxon>
        <taxon>Streptophyta</taxon>
        <taxon>Embryophyta</taxon>
        <taxon>Tracheophyta</taxon>
        <taxon>Spermatophyta</taxon>
        <taxon>Magnoliopsida</taxon>
        <taxon>Liliopsida</taxon>
        <taxon>Poales</taxon>
        <taxon>Poaceae</taxon>
        <taxon>BOP clade</taxon>
        <taxon>Oryzoideae</taxon>
        <taxon>Oryzeae</taxon>
        <taxon>Oryzinae</taxon>
        <taxon>Oryza</taxon>
    </lineage>
</organism>
<name>J3LP48_ORYBR</name>
<keyword evidence="8 11" id="KW-0408">Iron</keyword>
<dbReference type="PROSITE" id="PS00086">
    <property type="entry name" value="CYTOCHROME_P450"/>
    <property type="match status" value="1"/>
</dbReference>
<evidence type="ECO:0000256" key="7">
    <source>
        <dbReference type="ARBA" id="ARBA00023002"/>
    </source>
</evidence>
<dbReference type="RefSeq" id="XP_015690516.1">
    <property type="nucleotide sequence ID" value="XM_015835030.1"/>
</dbReference>
<keyword evidence="9 12" id="KW-0503">Monooxygenase</keyword>
<evidence type="ECO:0000256" key="9">
    <source>
        <dbReference type="ARBA" id="ARBA00023033"/>
    </source>
</evidence>
<reference evidence="13" key="1">
    <citation type="journal article" date="2013" name="Nat. Commun.">
        <title>Whole-genome sequencing of Oryza brachyantha reveals mechanisms underlying Oryza genome evolution.</title>
        <authorList>
            <person name="Chen J."/>
            <person name="Huang Q."/>
            <person name="Gao D."/>
            <person name="Wang J."/>
            <person name="Lang Y."/>
            <person name="Liu T."/>
            <person name="Li B."/>
            <person name="Bai Z."/>
            <person name="Luis Goicoechea J."/>
            <person name="Liang C."/>
            <person name="Chen C."/>
            <person name="Zhang W."/>
            <person name="Sun S."/>
            <person name="Liao Y."/>
            <person name="Zhang X."/>
            <person name="Yang L."/>
            <person name="Song C."/>
            <person name="Wang M."/>
            <person name="Shi J."/>
            <person name="Liu G."/>
            <person name="Liu J."/>
            <person name="Zhou H."/>
            <person name="Zhou W."/>
            <person name="Yu Q."/>
            <person name="An N."/>
            <person name="Chen Y."/>
            <person name="Cai Q."/>
            <person name="Wang B."/>
            <person name="Liu B."/>
            <person name="Min J."/>
            <person name="Huang Y."/>
            <person name="Wu H."/>
            <person name="Li Z."/>
            <person name="Zhang Y."/>
            <person name="Yin Y."/>
            <person name="Song W."/>
            <person name="Jiang J."/>
            <person name="Jackson S.A."/>
            <person name="Wing R.A."/>
            <person name="Wang J."/>
            <person name="Chen M."/>
        </authorList>
    </citation>
    <scope>NUCLEOTIDE SEQUENCE [LARGE SCALE GENOMIC DNA]</scope>
    <source>
        <strain evidence="13">cv. IRGC 101232</strain>
    </source>
</reference>
<dbReference type="InterPro" id="IPR017972">
    <property type="entry name" value="Cyt_P450_CS"/>
</dbReference>
<sequence>MASLGLFFLALFLLAISWLWDYIVLRHIWRPYMAAKKLREQGIHGPRYKFLQGCNEDVKRMKAAADGLVLDVHDHNYLPRVMPQYLTWRSQYGEPFVYWFGAKPRMCIFNYEWARQILSSKSGHFVKNDTHPTVLALLGKGLVLVEGTDWVRHRRVINPAFTMDKIKMMTKTMVACAQNMMKELEGQASRNKNGEAQVELTKRFQELTADIISHTAFGSSYKLGIEAFHAQRELQEIAAKTLLNVQIPGFNYLPTKGNRRKWMLEKKLRSTLMQIIQSRLSSGKSGYGNDLLGLMLEACTGTDQGKEQQHQLCLSIDEIIHECKTFFFAGHETTSLLLTWTVFLLSVYPEWQARLRLEVLRERGEENPNGDSLSKLKEMSMVFLETLRLYGPALFFQRKPLTDITLGETKIPKGHAIIIPSAIMHRDKAVWGDDADEFNPLRFGNGVTRAAKVPHALLAFSIGPRSCIGQNFAMLEAKSVMAMVLKKFSFTLSPTYVHAPVDLLTLQPKFGLPVVLRPLDA</sequence>
<dbReference type="SUPFAM" id="SSF48264">
    <property type="entry name" value="Cytochrome P450"/>
    <property type="match status" value="1"/>
</dbReference>
<keyword evidence="6" id="KW-1133">Transmembrane helix</keyword>
<dbReference type="GeneID" id="102701987"/>
<dbReference type="InterPro" id="IPR050665">
    <property type="entry name" value="Cytochrome_P450_Monooxygen"/>
</dbReference>
<dbReference type="Pfam" id="PF00067">
    <property type="entry name" value="p450"/>
    <property type="match status" value="1"/>
</dbReference>
<keyword evidence="3 11" id="KW-0349">Heme</keyword>
<dbReference type="PRINTS" id="PR00463">
    <property type="entry name" value="EP450I"/>
</dbReference>
<dbReference type="EnsemblPlants" id="OB03G28240.1">
    <property type="protein sequence ID" value="OB03G28240.1"/>
    <property type="gene ID" value="OB03G28240"/>
</dbReference>